<protein>
    <recommendedName>
        <fullName evidence="4">Pentacotripeptide-repeat region of PRORP domain-containing protein</fullName>
    </recommendedName>
</protein>
<dbReference type="InterPro" id="IPR002885">
    <property type="entry name" value="PPR_rpt"/>
</dbReference>
<dbReference type="Gene3D" id="1.25.40.10">
    <property type="entry name" value="Tetratricopeptide repeat domain"/>
    <property type="match status" value="1"/>
</dbReference>
<dbReference type="AlphaFoldDB" id="A0A9P6L1S2"/>
<evidence type="ECO:0000313" key="3">
    <source>
        <dbReference type="Proteomes" id="UP000736335"/>
    </source>
</evidence>
<evidence type="ECO:0000256" key="1">
    <source>
        <dbReference type="SAM" id="MobiDB-lite"/>
    </source>
</evidence>
<comment type="caution">
    <text evidence="2">The sequence shown here is derived from an EMBL/GenBank/DDBJ whole genome shotgun (WGS) entry which is preliminary data.</text>
</comment>
<name>A0A9P6L1S2_9AGAM</name>
<accession>A0A9P6L1S2</accession>
<organism evidence="2 3">
    <name type="scientific">Thelephora terrestris</name>
    <dbReference type="NCBI Taxonomy" id="56493"/>
    <lineage>
        <taxon>Eukaryota</taxon>
        <taxon>Fungi</taxon>
        <taxon>Dikarya</taxon>
        <taxon>Basidiomycota</taxon>
        <taxon>Agaricomycotina</taxon>
        <taxon>Agaricomycetes</taxon>
        <taxon>Thelephorales</taxon>
        <taxon>Thelephoraceae</taxon>
        <taxon>Thelephora</taxon>
    </lineage>
</organism>
<dbReference type="EMBL" id="WIUZ02000022">
    <property type="protein sequence ID" value="KAF9778770.1"/>
    <property type="molecule type" value="Genomic_DNA"/>
</dbReference>
<keyword evidence="3" id="KW-1185">Reference proteome</keyword>
<dbReference type="Pfam" id="PF01535">
    <property type="entry name" value="PPR"/>
    <property type="match status" value="1"/>
</dbReference>
<reference evidence="2" key="2">
    <citation type="submission" date="2020-11" db="EMBL/GenBank/DDBJ databases">
        <authorList>
            <consortium name="DOE Joint Genome Institute"/>
            <person name="Kuo A."/>
            <person name="Miyauchi S."/>
            <person name="Kiss E."/>
            <person name="Drula E."/>
            <person name="Kohler A."/>
            <person name="Sanchez-Garcia M."/>
            <person name="Andreopoulos B."/>
            <person name="Barry K.W."/>
            <person name="Bonito G."/>
            <person name="Buee M."/>
            <person name="Carver A."/>
            <person name="Chen C."/>
            <person name="Cichocki N."/>
            <person name="Clum A."/>
            <person name="Culley D."/>
            <person name="Crous P.W."/>
            <person name="Fauchery L."/>
            <person name="Girlanda M."/>
            <person name="Hayes R."/>
            <person name="Keri Z."/>
            <person name="Labutti K."/>
            <person name="Lipzen A."/>
            <person name="Lombard V."/>
            <person name="Magnuson J."/>
            <person name="Maillard F."/>
            <person name="Morin E."/>
            <person name="Murat C."/>
            <person name="Nolan M."/>
            <person name="Ohm R."/>
            <person name="Pangilinan J."/>
            <person name="Pereira M."/>
            <person name="Perotto S."/>
            <person name="Peter M."/>
            <person name="Riley R."/>
            <person name="Sitrit Y."/>
            <person name="Stielow B."/>
            <person name="Szollosi G."/>
            <person name="Zifcakova L."/>
            <person name="Stursova M."/>
            <person name="Spatafora J.W."/>
            <person name="Tedersoo L."/>
            <person name="Vaario L.-M."/>
            <person name="Yamada A."/>
            <person name="Yan M."/>
            <person name="Wang P."/>
            <person name="Xu J."/>
            <person name="Bruns T."/>
            <person name="Baldrian P."/>
            <person name="Vilgalys R."/>
            <person name="Henrissat B."/>
            <person name="Grigoriev I.V."/>
            <person name="Hibbett D."/>
            <person name="Nagy L.G."/>
            <person name="Martin F.M."/>
        </authorList>
    </citation>
    <scope>NUCLEOTIDE SEQUENCE</scope>
    <source>
        <strain evidence="2">UH-Tt-Lm1</strain>
    </source>
</reference>
<evidence type="ECO:0000313" key="2">
    <source>
        <dbReference type="EMBL" id="KAF9778770.1"/>
    </source>
</evidence>
<evidence type="ECO:0008006" key="4">
    <source>
        <dbReference type="Google" id="ProtNLM"/>
    </source>
</evidence>
<reference evidence="2" key="1">
    <citation type="journal article" date="2020" name="Nat. Commun.">
        <title>Large-scale genome sequencing of mycorrhizal fungi provides insights into the early evolution of symbiotic traits.</title>
        <authorList>
            <person name="Miyauchi S."/>
            <person name="Kiss E."/>
            <person name="Kuo A."/>
            <person name="Drula E."/>
            <person name="Kohler A."/>
            <person name="Sanchez-Garcia M."/>
            <person name="Morin E."/>
            <person name="Andreopoulos B."/>
            <person name="Barry K.W."/>
            <person name="Bonito G."/>
            <person name="Buee M."/>
            <person name="Carver A."/>
            <person name="Chen C."/>
            <person name="Cichocki N."/>
            <person name="Clum A."/>
            <person name="Culley D."/>
            <person name="Crous P.W."/>
            <person name="Fauchery L."/>
            <person name="Girlanda M."/>
            <person name="Hayes R.D."/>
            <person name="Keri Z."/>
            <person name="LaButti K."/>
            <person name="Lipzen A."/>
            <person name="Lombard V."/>
            <person name="Magnuson J."/>
            <person name="Maillard F."/>
            <person name="Murat C."/>
            <person name="Nolan M."/>
            <person name="Ohm R.A."/>
            <person name="Pangilinan J."/>
            <person name="Pereira M.F."/>
            <person name="Perotto S."/>
            <person name="Peter M."/>
            <person name="Pfister S."/>
            <person name="Riley R."/>
            <person name="Sitrit Y."/>
            <person name="Stielow J.B."/>
            <person name="Szollosi G."/>
            <person name="Zifcakova L."/>
            <person name="Stursova M."/>
            <person name="Spatafora J.W."/>
            <person name="Tedersoo L."/>
            <person name="Vaario L.M."/>
            <person name="Yamada A."/>
            <person name="Yan M."/>
            <person name="Wang P."/>
            <person name="Xu J."/>
            <person name="Bruns T."/>
            <person name="Baldrian P."/>
            <person name="Vilgalys R."/>
            <person name="Dunand C."/>
            <person name="Henrissat B."/>
            <person name="Grigoriev I.V."/>
            <person name="Hibbett D."/>
            <person name="Nagy L.G."/>
            <person name="Martin F.M."/>
        </authorList>
    </citation>
    <scope>NUCLEOTIDE SEQUENCE</scope>
    <source>
        <strain evidence="2">UH-Tt-Lm1</strain>
    </source>
</reference>
<proteinExistence type="predicted"/>
<dbReference type="OrthoDB" id="185373at2759"/>
<sequence length="1049" mass="117261">MFCRCRHLRAFHLDSLLPVYLPSVPTRRAPRVSSTSRTFSQSFTDSSFHHDDADLCNKDGTFPDISSLRGSIRSPLAFKPGKQVLFLDEEANLEPDLKEGQLPPVNLHAKDLPLPHPPSIDSPGYPDTSQDAEDVEELCVDDSEYPAASTLLPWPQYVGELKHEKYRRQLLRADSFRDPVRAIRIWEDMRTWSRASLTNLSILQWCLLAEAGCLHSHPSILSDLPAELVVAHANSPKAQDSMVSRVLQRLTSIPTHGYVRDAIFRPLLRPQHSIPTKVSKADVTFQKNLDYLAIDLFSKYYRDNAASVAGLPRSTILRLATIAAYRRPLALKHGGLLNAFFAATRRHGWKMYLTFPSRNPTHLNNAPTGHIWALFHLVQVYINSESRREAFGLFQRLVKEKIITPSAISQVNINREDPRTAVLFALIKTCLDYEWNTGSLELMILAAERDPTVFDEQMRPLVNETFYVLLKQAASMSPAQRYNLRVSAALQSNPTQHTPDGPKFLLQRIMALIVALRRAKGTFEIEDRVIQNFYAVARQLNFHHIAEALFNIGRANASLIASTPLLLVSPSFGASDGRSSGFLPVQPHHVTYKTTLRHIPPSNPQPIIPSKDPLEPSVTTKTRYQAPCGPSLLWLFEAMLKDTKNVHLCRILAQEVVESDIDIPVYDRGHFVRLLASAGFARAARDLWKRYSQDEIQGVIGHAGAMIRLVSLFYRLGKDLEEKELAVGEDWEVFKTLSSESDGFLDEGGGVVVGAMDGEDAKVLFDADAAKDFAREVVGKFRACKEPVQAASKPDLNALARAYFMMDMPEEGFTLFKVVKATRSPDMYDVNVGLSGVAKYNPQLASRMVDRMDERGLAPNSVTWGTLIHIAFLKGDMEMVISLVKRAQQRGISEFSSRTIVTLIRASLSDILPGSQVPSHTVILKSKDGVGPLQLTLGGEGSADQIKQNLGMAWHLIGTLDSQVYVGTWSSARFCLERALWLGDAKLAFKFWDKYLGHKTQWNDGAQIKHRKQISELVVMAREERKLEASEAMNMLRKLSGTSEGLGSL</sequence>
<feature type="region of interest" description="Disordered" evidence="1">
    <location>
        <begin position="97"/>
        <end position="133"/>
    </location>
</feature>
<dbReference type="Proteomes" id="UP000736335">
    <property type="component" value="Unassembled WGS sequence"/>
</dbReference>
<gene>
    <name evidence="2" type="ORF">BJ322DRAFT_491669</name>
</gene>
<dbReference type="InterPro" id="IPR011990">
    <property type="entry name" value="TPR-like_helical_dom_sf"/>
</dbReference>